<name>A0A9X2FJV3_9LACO</name>
<comment type="caution">
    <text evidence="4">The sequence shown here is derived from an EMBL/GenBank/DDBJ whole genome shotgun (WGS) entry which is preliminary data.</text>
</comment>
<feature type="domain" description="DUF5605" evidence="3">
    <location>
        <begin position="448"/>
        <end position="506"/>
    </location>
</feature>
<dbReference type="Pfam" id="PF16586">
    <property type="entry name" value="DUF5060"/>
    <property type="match status" value="1"/>
</dbReference>
<reference evidence="4 5" key="1">
    <citation type="journal article" date="2023" name="Int. J. Syst. Evol. Microbiol.">
        <title>Ligilactobacillus ubinensis sp. nov., a novel species isolated from the wild ferment of a durian fruit (Durio zibethinus).</title>
        <authorList>
            <person name="Heng Y.C."/>
            <person name="Menon N."/>
            <person name="Chen B."/>
            <person name="Loo B.Z.L."/>
            <person name="Wong G.W.J."/>
            <person name="Lim A.C.H."/>
            <person name="Silvaraju S."/>
            <person name="Kittelmann S."/>
        </authorList>
    </citation>
    <scope>NUCLEOTIDE SEQUENCE [LARGE SCALE GENOMIC DNA]</scope>
    <source>
        <strain evidence="4 5">WILCCON 0076</strain>
    </source>
</reference>
<keyword evidence="5" id="KW-1185">Reference proteome</keyword>
<dbReference type="RefSeq" id="WP_253360569.1">
    <property type="nucleotide sequence ID" value="NZ_JAIULA010000011.1"/>
</dbReference>
<dbReference type="Pfam" id="PF18310">
    <property type="entry name" value="DUF5605"/>
    <property type="match status" value="1"/>
</dbReference>
<evidence type="ECO:0000259" key="3">
    <source>
        <dbReference type="Pfam" id="PF18310"/>
    </source>
</evidence>
<dbReference type="InterPro" id="IPR017853">
    <property type="entry name" value="GH"/>
</dbReference>
<dbReference type="EMBL" id="JAIULA010000011">
    <property type="protein sequence ID" value="MCP0887044.1"/>
    <property type="molecule type" value="Genomic_DNA"/>
</dbReference>
<organism evidence="4 5">
    <name type="scientific">Ligilactobacillus ubinensis</name>
    <dbReference type="NCBI Taxonomy" id="2876789"/>
    <lineage>
        <taxon>Bacteria</taxon>
        <taxon>Bacillati</taxon>
        <taxon>Bacillota</taxon>
        <taxon>Bacilli</taxon>
        <taxon>Lactobacillales</taxon>
        <taxon>Lactobacillaceae</taxon>
        <taxon>Ligilactobacillus</taxon>
    </lineage>
</organism>
<feature type="domain" description="DUF5060" evidence="2">
    <location>
        <begin position="3"/>
        <end position="70"/>
    </location>
</feature>
<dbReference type="PANTHER" id="PTHR37836:SF2">
    <property type="entry name" value="DUF4038 DOMAIN-CONTAINING PROTEIN"/>
    <property type="match status" value="1"/>
</dbReference>
<proteinExistence type="predicted"/>
<evidence type="ECO:0000259" key="2">
    <source>
        <dbReference type="Pfam" id="PF16586"/>
    </source>
</evidence>
<sequence>MQKVEKWKRYEMTLDGPVDGNPYTEVSLIAEFVNNGTKISVKGFYDGKGKYKVRYMPQKEGMWEVKTRSNVAELNEKTDIFECTEANKENHGPVVVSGKTHFSYADGKGYIPFGTTAYAWTVQPENIRQETLATLKQNKFNKIRMTVFPKNYSYNTEEPELYPYEGGPKKTADTFDFDDWMVSSEDIGFDFSRFIPEYFKNLERYIDELDNLGIEADLIIFHPYDHWGFARMGKKYNKLYIQYLVARLASFKNVWWSLANEYDLMDLCGQIRLDEWDSIGKLVQDEDPSGHLLSIHNWYDPPQHKDNTKNWYDYSKPWITHLSVQNDNVFNVPKWVSEYRKPVIIDECRYEGNIEFGWGDNTAKGMMDFFWRIILRGGGATHGETYIDKPNTKRPIWWAHGGKLYGDSQKRINYFKDILDKNGFSYIVAQATEGPHWELAAGSTPDLKKFIVYFGENQPEFEILDFLPKEKKYSAQLINAWDMTESKLNQKVTANEVTYLPRNEFNVLILTEDN</sequence>
<dbReference type="AlphaFoldDB" id="A0A9X2FJV3"/>
<dbReference type="Pfam" id="PF13204">
    <property type="entry name" value="Apiosidase"/>
    <property type="match status" value="1"/>
</dbReference>
<dbReference type="SUPFAM" id="SSF51445">
    <property type="entry name" value="(Trans)glycosidases"/>
    <property type="match status" value="1"/>
</dbReference>
<evidence type="ECO:0000259" key="1">
    <source>
        <dbReference type="Pfam" id="PF13204"/>
    </source>
</evidence>
<protein>
    <submittedName>
        <fullName evidence="4">DUF5060 domain-containing protein</fullName>
    </submittedName>
</protein>
<feature type="domain" description="Apiosidase-like catalytic" evidence="1">
    <location>
        <begin position="99"/>
        <end position="389"/>
    </location>
</feature>
<dbReference type="Gene3D" id="3.20.20.80">
    <property type="entry name" value="Glycosidases"/>
    <property type="match status" value="1"/>
</dbReference>
<accession>A0A9X2FJV3</accession>
<dbReference type="InterPro" id="IPR025277">
    <property type="entry name" value="Apiosidase-like_cat_dom"/>
</dbReference>
<dbReference type="InterPro" id="IPR032260">
    <property type="entry name" value="DUF5060"/>
</dbReference>
<gene>
    <name evidence="4" type="ORF">LB941_06810</name>
</gene>
<dbReference type="InterPro" id="IPR041239">
    <property type="entry name" value="DUF5605"/>
</dbReference>
<evidence type="ECO:0000313" key="5">
    <source>
        <dbReference type="Proteomes" id="UP001139006"/>
    </source>
</evidence>
<dbReference type="PANTHER" id="PTHR37836">
    <property type="entry name" value="LMO1036 PROTEIN"/>
    <property type="match status" value="1"/>
</dbReference>
<evidence type="ECO:0000313" key="4">
    <source>
        <dbReference type="EMBL" id="MCP0887044.1"/>
    </source>
</evidence>
<dbReference type="InterPro" id="IPR013783">
    <property type="entry name" value="Ig-like_fold"/>
</dbReference>
<dbReference type="Proteomes" id="UP001139006">
    <property type="component" value="Unassembled WGS sequence"/>
</dbReference>
<dbReference type="Gene3D" id="2.60.40.10">
    <property type="entry name" value="Immunoglobulins"/>
    <property type="match status" value="1"/>
</dbReference>